<feature type="signal peptide" evidence="5">
    <location>
        <begin position="1"/>
        <end position="20"/>
    </location>
</feature>
<dbReference type="RefSeq" id="WP_149353311.1">
    <property type="nucleotide sequence ID" value="NZ_VTRV01000124.1"/>
</dbReference>
<dbReference type="SUPFAM" id="SSF89392">
    <property type="entry name" value="Prokaryotic lipoproteins and lipoprotein localization factors"/>
    <property type="match status" value="1"/>
</dbReference>
<dbReference type="Pfam" id="PF19574">
    <property type="entry name" value="LolA_3"/>
    <property type="match status" value="1"/>
</dbReference>
<dbReference type="Proteomes" id="UP000323164">
    <property type="component" value="Unassembled WGS sequence"/>
</dbReference>
<dbReference type="GO" id="GO:0015031">
    <property type="term" value="P:protein transport"/>
    <property type="evidence" value="ECO:0007669"/>
    <property type="project" value="UniProtKB-KW"/>
</dbReference>
<dbReference type="InterPro" id="IPR004564">
    <property type="entry name" value="OM_lipoprot_carrier_LolA-like"/>
</dbReference>
<keyword evidence="7" id="KW-1185">Reference proteome</keyword>
<comment type="subunit">
    <text evidence="1">Monomer.</text>
</comment>
<evidence type="ECO:0000256" key="1">
    <source>
        <dbReference type="ARBA" id="ARBA00011245"/>
    </source>
</evidence>
<dbReference type="Gene3D" id="2.50.20.10">
    <property type="entry name" value="Lipoprotein localisation LolA/LolB/LppX"/>
    <property type="match status" value="1"/>
</dbReference>
<dbReference type="InterPro" id="IPR029046">
    <property type="entry name" value="LolA/LolB/LppX"/>
</dbReference>
<comment type="caution">
    <text evidence="6">The sequence shown here is derived from an EMBL/GenBank/DDBJ whole genome shotgun (WGS) entry which is preliminary data.</text>
</comment>
<keyword evidence="4" id="KW-0653">Protein transport</keyword>
<evidence type="ECO:0000256" key="5">
    <source>
        <dbReference type="SAM" id="SignalP"/>
    </source>
</evidence>
<evidence type="ECO:0000256" key="4">
    <source>
        <dbReference type="ARBA" id="ARBA00022927"/>
    </source>
</evidence>
<keyword evidence="3 5" id="KW-0732">Signal</keyword>
<evidence type="ECO:0000313" key="6">
    <source>
        <dbReference type="EMBL" id="TZF87861.1"/>
    </source>
</evidence>
<gene>
    <name evidence="6" type="ORF">FW784_10590</name>
</gene>
<proteinExistence type="predicted"/>
<evidence type="ECO:0000313" key="7">
    <source>
        <dbReference type="Proteomes" id="UP000323164"/>
    </source>
</evidence>
<sequence length="208" mass="22805">MTRRFRFLIPLLLLAPTLHAASPEVDTGWILAKLARPAPMRTQFVELRGSRLLKKPLRIEGDYARPANDTLVRQVRAPYAETSTIRAGSVTIQRGTSAHTYSLDRAPQLAGLQNSFGALLSGDRSQLERAFRIDSEGSREHWTLHLTPKDARMSAYVRALTLFGRGAELRCIETTPAKGDLQRTLLAGAAVSAAGIDDATRLATLCRG</sequence>
<feature type="chain" id="PRO_5023057731" evidence="5">
    <location>
        <begin position="21"/>
        <end position="208"/>
    </location>
</feature>
<protein>
    <submittedName>
        <fullName evidence="6">Fatty acyl CoA synthetase</fullName>
    </submittedName>
</protein>
<organism evidence="6 7">
    <name type="scientific">Cognatilysobacter lacus</name>
    <dbReference type="NCBI Taxonomy" id="1643323"/>
    <lineage>
        <taxon>Bacteria</taxon>
        <taxon>Pseudomonadati</taxon>
        <taxon>Pseudomonadota</taxon>
        <taxon>Gammaproteobacteria</taxon>
        <taxon>Lysobacterales</taxon>
        <taxon>Lysobacteraceae</taxon>
        <taxon>Cognatilysobacter</taxon>
    </lineage>
</organism>
<name>A0A5D8YZF7_9GAMM</name>
<accession>A0A5D8YZF7</accession>
<keyword evidence="2" id="KW-0813">Transport</keyword>
<reference evidence="6 7" key="1">
    <citation type="submission" date="2019-08" db="EMBL/GenBank/DDBJ databases">
        <title>Draft genome sequence of Lysobacter sp. UKS-15.</title>
        <authorList>
            <person name="Im W.-T."/>
        </authorList>
    </citation>
    <scope>NUCLEOTIDE SEQUENCE [LARGE SCALE GENOMIC DNA]</scope>
    <source>
        <strain evidence="6 7">UKS-15</strain>
    </source>
</reference>
<dbReference type="AlphaFoldDB" id="A0A5D8YZF7"/>
<feature type="non-terminal residue" evidence="6">
    <location>
        <position position="208"/>
    </location>
</feature>
<dbReference type="OrthoDB" id="6165143at2"/>
<evidence type="ECO:0000256" key="2">
    <source>
        <dbReference type="ARBA" id="ARBA00022448"/>
    </source>
</evidence>
<dbReference type="EMBL" id="VTRV01000124">
    <property type="protein sequence ID" value="TZF87861.1"/>
    <property type="molecule type" value="Genomic_DNA"/>
</dbReference>
<evidence type="ECO:0000256" key="3">
    <source>
        <dbReference type="ARBA" id="ARBA00022729"/>
    </source>
</evidence>